<dbReference type="HAMAP" id="MF_00787">
    <property type="entry name" value="CbiD"/>
    <property type="match status" value="1"/>
</dbReference>
<comment type="catalytic activity">
    <reaction evidence="5">
        <text>Co-precorrin-5B + S-adenosyl-L-methionine = Co-precorrin-6A + S-adenosyl-L-homocysteine</text>
        <dbReference type="Rhea" id="RHEA:26285"/>
        <dbReference type="ChEBI" id="CHEBI:57856"/>
        <dbReference type="ChEBI" id="CHEBI:59789"/>
        <dbReference type="ChEBI" id="CHEBI:60063"/>
        <dbReference type="ChEBI" id="CHEBI:60064"/>
        <dbReference type="EC" id="2.1.1.195"/>
    </reaction>
</comment>
<dbReference type="GO" id="GO:0032259">
    <property type="term" value="P:methylation"/>
    <property type="evidence" value="ECO:0007669"/>
    <property type="project" value="UniProtKB-KW"/>
</dbReference>
<evidence type="ECO:0000256" key="1">
    <source>
        <dbReference type="ARBA" id="ARBA00022573"/>
    </source>
</evidence>
<evidence type="ECO:0000256" key="4">
    <source>
        <dbReference type="ARBA" id="ARBA00022691"/>
    </source>
</evidence>
<keyword evidence="3 5" id="KW-0808">Transferase</keyword>
<name>A0A0M3QF40_9BACT</name>
<dbReference type="RefSeq" id="WP_053549626.1">
    <property type="nucleotide sequence ID" value="NZ_CP010802.1"/>
</dbReference>
<keyword evidence="2 5" id="KW-0489">Methyltransferase</keyword>
<evidence type="ECO:0000313" key="6">
    <source>
        <dbReference type="EMBL" id="ALC15413.1"/>
    </source>
</evidence>
<dbReference type="GO" id="GO:0019251">
    <property type="term" value="P:anaerobic cobalamin biosynthetic process"/>
    <property type="evidence" value="ECO:0007669"/>
    <property type="project" value="UniProtKB-UniRule"/>
</dbReference>
<dbReference type="UniPathway" id="UPA00148">
    <property type="reaction ID" value="UER00227"/>
</dbReference>
<dbReference type="GO" id="GO:0043780">
    <property type="term" value="F:cobalt-precorrin-5B C1-methyltransferase activity"/>
    <property type="evidence" value="ECO:0007669"/>
    <property type="project" value="RHEA"/>
</dbReference>
<comment type="function">
    <text evidence="5">Catalyzes the methylation of C-1 in cobalt-precorrin-5B to form cobalt-precorrin-6A.</text>
</comment>
<dbReference type="Pfam" id="PF01888">
    <property type="entry name" value="CbiD"/>
    <property type="match status" value="1"/>
</dbReference>
<dbReference type="PIRSF" id="PIRSF026782">
    <property type="entry name" value="CbiD"/>
    <property type="match status" value="1"/>
</dbReference>
<dbReference type="STRING" id="1603606.DSOUD_0625"/>
<evidence type="ECO:0000313" key="7">
    <source>
        <dbReference type="Proteomes" id="UP000057158"/>
    </source>
</evidence>
<keyword evidence="1 5" id="KW-0169">Cobalamin biosynthesis</keyword>
<dbReference type="EMBL" id="CP010802">
    <property type="protein sequence ID" value="ALC15413.1"/>
    <property type="molecule type" value="Genomic_DNA"/>
</dbReference>
<dbReference type="PATRIC" id="fig|1603606.3.peg.682"/>
<dbReference type="InterPro" id="IPR036074">
    <property type="entry name" value="CbiD_sf"/>
</dbReference>
<organism evidence="6 7">
    <name type="scientific">Desulfuromonas soudanensis</name>
    <dbReference type="NCBI Taxonomy" id="1603606"/>
    <lineage>
        <taxon>Bacteria</taxon>
        <taxon>Pseudomonadati</taxon>
        <taxon>Thermodesulfobacteriota</taxon>
        <taxon>Desulfuromonadia</taxon>
        <taxon>Desulfuromonadales</taxon>
        <taxon>Desulfuromonadaceae</taxon>
        <taxon>Desulfuromonas</taxon>
    </lineage>
</organism>
<evidence type="ECO:0000256" key="2">
    <source>
        <dbReference type="ARBA" id="ARBA00022603"/>
    </source>
</evidence>
<dbReference type="AlphaFoldDB" id="A0A0M3QF40"/>
<proteinExistence type="inferred from homology"/>
<comment type="similarity">
    <text evidence="5">Belongs to the CbiD family.</text>
</comment>
<keyword evidence="7" id="KW-1185">Reference proteome</keyword>
<dbReference type="EC" id="2.1.1.195" evidence="5"/>
<accession>A0A0M3QF40</accession>
<gene>
    <name evidence="5 6" type="primary">cbiD</name>
    <name evidence="6" type="ORF">DSOUD_0625</name>
</gene>
<dbReference type="PANTHER" id="PTHR35863:SF1">
    <property type="entry name" value="COBALT-PRECORRIN-5B C(1)-METHYLTRANSFERASE"/>
    <property type="match status" value="1"/>
</dbReference>
<dbReference type="OrthoDB" id="6439987at2"/>
<protein>
    <recommendedName>
        <fullName evidence="5">Cobalt-precorrin-5B C(1)-methyltransferase</fullName>
        <ecNumber evidence="5">2.1.1.195</ecNumber>
    </recommendedName>
    <alternativeName>
        <fullName evidence="5">Cobalt-precorrin-6A synthase</fullName>
    </alternativeName>
</protein>
<dbReference type="Gene3D" id="3.30.2110.10">
    <property type="entry name" value="CbiD-like"/>
    <property type="match status" value="1"/>
</dbReference>
<evidence type="ECO:0000256" key="5">
    <source>
        <dbReference type="HAMAP-Rule" id="MF_00787"/>
    </source>
</evidence>
<keyword evidence="4 5" id="KW-0949">S-adenosyl-L-methionine</keyword>
<dbReference type="Proteomes" id="UP000057158">
    <property type="component" value="Chromosome"/>
</dbReference>
<sequence length="382" mass="39313">MGKTLRHGYTTGACAAAAALGAALMLRDQRIYPSVELPLPAGFSVTFPLFGQTFSAGAARCFVVKDAGDDPDVTNGVEAHAEVTLSPHPPSPPLVKGGQGGVGGQGGIVIEGGVGIGTVTKPGLAVPVGEPAINPVPRQMITEALAGVFTGHPFPGTLFCRLSIPDGEERAKRTLNARLGILGGLSILGTTGVVRPISHRAWTDTIDVALDVALAAGSPGVVLATGRSSEQAAMAELSLAEEAFVMMGDHVGYALEACHRKGVPAVVLAVQFAKLVKIACGHPQTHVSASRLDLEELGRWGATAGLDGDAVKKIECANTAREVYETLGPDHPLIAAVAAHGLEMARQWAPGVAVAIFLAGYGKRPARRFGEWILNSAGDKGI</sequence>
<dbReference type="NCBIfam" id="TIGR00312">
    <property type="entry name" value="cbiD"/>
    <property type="match status" value="1"/>
</dbReference>
<comment type="pathway">
    <text evidence="5">Cofactor biosynthesis; adenosylcobalamin biosynthesis; cob(II)yrinate a,c-diamide from sirohydrochlorin (anaerobic route): step 6/10.</text>
</comment>
<dbReference type="SUPFAM" id="SSF111342">
    <property type="entry name" value="CbiD-like"/>
    <property type="match status" value="1"/>
</dbReference>
<dbReference type="KEGG" id="des:DSOUD_0625"/>
<dbReference type="PANTHER" id="PTHR35863">
    <property type="entry name" value="COBALT-PRECORRIN-5B C(1)-METHYLTRANSFERASE"/>
    <property type="match status" value="1"/>
</dbReference>
<reference evidence="6 7" key="1">
    <citation type="submission" date="2015-07" db="EMBL/GenBank/DDBJ databases">
        <title>Isolation and Genomic Characterization of a Novel Halophilic Metal-Reducing Deltaproteobacterium from the Deep Subsurface.</title>
        <authorList>
            <person name="Badalamenti J.P."/>
            <person name="Summers Z.M."/>
            <person name="Gralnick J.A."/>
            <person name="Bond D.R."/>
        </authorList>
    </citation>
    <scope>NUCLEOTIDE SEQUENCE [LARGE SCALE GENOMIC DNA]</scope>
    <source>
        <strain evidence="6 7">WTL</strain>
    </source>
</reference>
<dbReference type="InterPro" id="IPR002748">
    <property type="entry name" value="CbiD"/>
</dbReference>
<evidence type="ECO:0000256" key="3">
    <source>
        <dbReference type="ARBA" id="ARBA00022679"/>
    </source>
</evidence>